<keyword evidence="13 14" id="KW-0472">Membrane</keyword>
<dbReference type="Gene3D" id="1.10.287.130">
    <property type="match status" value="1"/>
</dbReference>
<evidence type="ECO:0000256" key="13">
    <source>
        <dbReference type="ARBA" id="ARBA00023136"/>
    </source>
</evidence>
<dbReference type="GO" id="GO:0000155">
    <property type="term" value="F:phosphorelay sensor kinase activity"/>
    <property type="evidence" value="ECO:0007669"/>
    <property type="project" value="InterPro"/>
</dbReference>
<dbReference type="CDD" id="cd00082">
    <property type="entry name" value="HisKA"/>
    <property type="match status" value="1"/>
</dbReference>
<evidence type="ECO:0000256" key="11">
    <source>
        <dbReference type="ARBA" id="ARBA00022989"/>
    </source>
</evidence>
<evidence type="ECO:0000259" key="16">
    <source>
        <dbReference type="PROSITE" id="PS50885"/>
    </source>
</evidence>
<evidence type="ECO:0000259" key="15">
    <source>
        <dbReference type="PROSITE" id="PS50109"/>
    </source>
</evidence>
<keyword evidence="6" id="KW-0808">Transferase</keyword>
<evidence type="ECO:0000256" key="6">
    <source>
        <dbReference type="ARBA" id="ARBA00022679"/>
    </source>
</evidence>
<comment type="subcellular location">
    <subcellularLocation>
        <location evidence="2">Cell membrane</location>
        <topology evidence="2">Multi-pass membrane protein</topology>
    </subcellularLocation>
</comment>
<dbReference type="Proteomes" id="UP000282892">
    <property type="component" value="Chromosome"/>
</dbReference>
<evidence type="ECO:0000256" key="1">
    <source>
        <dbReference type="ARBA" id="ARBA00000085"/>
    </source>
</evidence>
<dbReference type="Pfam" id="PF00512">
    <property type="entry name" value="HisKA"/>
    <property type="match status" value="1"/>
</dbReference>
<dbReference type="PRINTS" id="PR00344">
    <property type="entry name" value="BCTRLSENSOR"/>
</dbReference>
<dbReference type="InterPro" id="IPR004358">
    <property type="entry name" value="Sig_transdc_His_kin-like_C"/>
</dbReference>
<dbReference type="PANTHER" id="PTHR45436">
    <property type="entry name" value="SENSOR HISTIDINE KINASE YKOH"/>
    <property type="match status" value="1"/>
</dbReference>
<dbReference type="AlphaFoldDB" id="A0A3Q9QQB5"/>
<evidence type="ECO:0000256" key="2">
    <source>
        <dbReference type="ARBA" id="ARBA00004651"/>
    </source>
</evidence>
<dbReference type="PANTHER" id="PTHR45436:SF5">
    <property type="entry name" value="SENSOR HISTIDINE KINASE TRCS"/>
    <property type="match status" value="1"/>
</dbReference>
<dbReference type="FunFam" id="3.30.565.10:FF:000006">
    <property type="entry name" value="Sensor histidine kinase WalK"/>
    <property type="match status" value="1"/>
</dbReference>
<keyword evidence="10" id="KW-0067">ATP-binding</keyword>
<proteinExistence type="predicted"/>
<evidence type="ECO:0000256" key="12">
    <source>
        <dbReference type="ARBA" id="ARBA00023012"/>
    </source>
</evidence>
<keyword evidence="4" id="KW-1003">Cell membrane</keyword>
<organism evidence="17 18">
    <name type="scientific">Neobacillus mesonae</name>
    <dbReference type="NCBI Taxonomy" id="1193713"/>
    <lineage>
        <taxon>Bacteria</taxon>
        <taxon>Bacillati</taxon>
        <taxon>Bacillota</taxon>
        <taxon>Bacilli</taxon>
        <taxon>Bacillales</taxon>
        <taxon>Bacillaceae</taxon>
        <taxon>Neobacillus</taxon>
    </lineage>
</organism>
<dbReference type="InterPro" id="IPR005467">
    <property type="entry name" value="His_kinase_dom"/>
</dbReference>
<dbReference type="SMART" id="SM00387">
    <property type="entry name" value="HATPase_c"/>
    <property type="match status" value="1"/>
</dbReference>
<dbReference type="PROSITE" id="PS50885">
    <property type="entry name" value="HAMP"/>
    <property type="match status" value="1"/>
</dbReference>
<dbReference type="InterPro" id="IPR003661">
    <property type="entry name" value="HisK_dim/P_dom"/>
</dbReference>
<dbReference type="InterPro" id="IPR036890">
    <property type="entry name" value="HATPase_C_sf"/>
</dbReference>
<evidence type="ECO:0000256" key="10">
    <source>
        <dbReference type="ARBA" id="ARBA00022840"/>
    </source>
</evidence>
<dbReference type="EMBL" id="CP022572">
    <property type="protein sequence ID" value="AZU60702.1"/>
    <property type="molecule type" value="Genomic_DNA"/>
</dbReference>
<dbReference type="InterPro" id="IPR003594">
    <property type="entry name" value="HATPase_dom"/>
</dbReference>
<dbReference type="InterPro" id="IPR050428">
    <property type="entry name" value="TCS_sensor_his_kinase"/>
</dbReference>
<protein>
    <recommendedName>
        <fullName evidence="3">histidine kinase</fullName>
        <ecNumber evidence="3">2.7.13.3</ecNumber>
    </recommendedName>
</protein>
<evidence type="ECO:0000256" key="3">
    <source>
        <dbReference type="ARBA" id="ARBA00012438"/>
    </source>
</evidence>
<keyword evidence="5" id="KW-0597">Phosphoprotein</keyword>
<evidence type="ECO:0000256" key="8">
    <source>
        <dbReference type="ARBA" id="ARBA00022741"/>
    </source>
</evidence>
<feature type="domain" description="Histidine kinase" evidence="15">
    <location>
        <begin position="238"/>
        <end position="449"/>
    </location>
</feature>
<keyword evidence="18" id="KW-1185">Reference proteome</keyword>
<reference evidence="17 18" key="1">
    <citation type="submission" date="2017-07" db="EMBL/GenBank/DDBJ databases">
        <title>The complete genome sequence of Bacillus mesonae strain H20-5, an efficient strain improving plant abiotic stress resistance.</title>
        <authorList>
            <person name="Kim S.Y."/>
            <person name="Song H."/>
            <person name="Sang M.K."/>
            <person name="Weon H.-Y."/>
            <person name="Song J."/>
        </authorList>
    </citation>
    <scope>NUCLEOTIDE SEQUENCE [LARGE SCALE GENOMIC DNA]</scope>
    <source>
        <strain evidence="17 18">H20-5</strain>
    </source>
</reference>
<dbReference type="SUPFAM" id="SSF158472">
    <property type="entry name" value="HAMP domain-like"/>
    <property type="match status" value="1"/>
</dbReference>
<evidence type="ECO:0000256" key="5">
    <source>
        <dbReference type="ARBA" id="ARBA00022553"/>
    </source>
</evidence>
<dbReference type="SUPFAM" id="SSF47384">
    <property type="entry name" value="Homodimeric domain of signal transducing histidine kinase"/>
    <property type="match status" value="1"/>
</dbReference>
<dbReference type="GO" id="GO:0005886">
    <property type="term" value="C:plasma membrane"/>
    <property type="evidence" value="ECO:0007669"/>
    <property type="project" value="UniProtKB-SubCell"/>
</dbReference>
<dbReference type="Gene3D" id="6.10.340.10">
    <property type="match status" value="1"/>
</dbReference>
<keyword evidence="7 14" id="KW-0812">Transmembrane</keyword>
<dbReference type="CDD" id="cd06225">
    <property type="entry name" value="HAMP"/>
    <property type="match status" value="1"/>
</dbReference>
<dbReference type="KEGG" id="nmk:CHR53_05165"/>
<dbReference type="Gene3D" id="3.30.565.10">
    <property type="entry name" value="Histidine kinase-like ATPase, C-terminal domain"/>
    <property type="match status" value="1"/>
</dbReference>
<gene>
    <name evidence="17" type="ORF">CHR53_05165</name>
</gene>
<keyword evidence="8" id="KW-0547">Nucleotide-binding</keyword>
<keyword evidence="12" id="KW-0902">Two-component regulatory system</keyword>
<dbReference type="Pfam" id="PF00672">
    <property type="entry name" value="HAMP"/>
    <property type="match status" value="1"/>
</dbReference>
<evidence type="ECO:0000313" key="17">
    <source>
        <dbReference type="EMBL" id="AZU60702.1"/>
    </source>
</evidence>
<dbReference type="RefSeq" id="WP_127485469.1">
    <property type="nucleotide sequence ID" value="NZ_CP022572.1"/>
</dbReference>
<dbReference type="InterPro" id="IPR036097">
    <property type="entry name" value="HisK_dim/P_sf"/>
</dbReference>
<keyword evidence="9 17" id="KW-0418">Kinase</keyword>
<feature type="transmembrane region" description="Helical" evidence="14">
    <location>
        <begin position="7"/>
        <end position="30"/>
    </location>
</feature>
<evidence type="ECO:0000256" key="9">
    <source>
        <dbReference type="ARBA" id="ARBA00022777"/>
    </source>
</evidence>
<dbReference type="InterPro" id="IPR003660">
    <property type="entry name" value="HAMP_dom"/>
</dbReference>
<sequence length="449" mass="50874">MKLKNKINLYTAVLFSILLLLMNLSVYFLFSSLMVNSQLDIAKSEAVKTSEAFNQSLGTIPDRDLLRAYVPINGMIRIVKEDLRGPLVTSQTEQSLSKQKAVYYTGEVTKKLKIGQNSYIFNSMPIILQDGNVANLQILKNIDITMDIIKTLRIVLTAVTILALIPAFISSSVLSKLITNPVATMIKTMRDIKESGHFKRLPLKVESKDELYQMGETFNHMIDLLESNFEKQKLFVSNASHELKTPLTIIESYASLLKRRGANDPKLFEESIEAIHSEAIRMKEMTEQLLMLAKHHEGWNINRSHFNLVELVQQTVKNFQSAYHRKIDLDGDVLSNITIQMDEQKLKQLLFIFLDNARKYSDDMIMVSLGKEREEVCIRIMDRGIGISEDELPKVFDRFYRVDKARSRKSGGTGLGLPLAKEIAEAIGVRVTLESKEGIGTTVSLNIQL</sequence>
<dbReference type="FunFam" id="1.10.287.130:FF:000001">
    <property type="entry name" value="Two-component sensor histidine kinase"/>
    <property type="match status" value="1"/>
</dbReference>
<comment type="catalytic activity">
    <reaction evidence="1">
        <text>ATP + protein L-histidine = ADP + protein N-phospho-L-histidine.</text>
        <dbReference type="EC" id="2.7.13.3"/>
    </reaction>
</comment>
<dbReference type="PROSITE" id="PS50109">
    <property type="entry name" value="HIS_KIN"/>
    <property type="match status" value="1"/>
</dbReference>
<dbReference type="STRING" id="1193713.GCA_001636315_03561"/>
<evidence type="ECO:0000256" key="14">
    <source>
        <dbReference type="SAM" id="Phobius"/>
    </source>
</evidence>
<evidence type="ECO:0000313" key="18">
    <source>
        <dbReference type="Proteomes" id="UP000282892"/>
    </source>
</evidence>
<name>A0A3Q9QQB5_9BACI</name>
<dbReference type="Pfam" id="PF02518">
    <property type="entry name" value="HATPase_c"/>
    <property type="match status" value="1"/>
</dbReference>
<accession>A0A3Q9QQB5</accession>
<dbReference type="EC" id="2.7.13.3" evidence="3"/>
<keyword evidence="11 14" id="KW-1133">Transmembrane helix</keyword>
<dbReference type="SUPFAM" id="SSF55874">
    <property type="entry name" value="ATPase domain of HSP90 chaperone/DNA topoisomerase II/histidine kinase"/>
    <property type="match status" value="1"/>
</dbReference>
<dbReference type="SMART" id="SM00388">
    <property type="entry name" value="HisKA"/>
    <property type="match status" value="1"/>
</dbReference>
<feature type="domain" description="HAMP" evidence="16">
    <location>
        <begin position="176"/>
        <end position="230"/>
    </location>
</feature>
<evidence type="ECO:0000256" key="7">
    <source>
        <dbReference type="ARBA" id="ARBA00022692"/>
    </source>
</evidence>
<evidence type="ECO:0000256" key="4">
    <source>
        <dbReference type="ARBA" id="ARBA00022475"/>
    </source>
</evidence>
<dbReference type="SMART" id="SM00304">
    <property type="entry name" value="HAMP"/>
    <property type="match status" value="1"/>
</dbReference>
<dbReference type="OrthoDB" id="9786919at2"/>
<dbReference type="GO" id="GO:0005524">
    <property type="term" value="F:ATP binding"/>
    <property type="evidence" value="ECO:0007669"/>
    <property type="project" value="UniProtKB-KW"/>
</dbReference>